<organism evidence="2 3">
    <name type="scientific">Fusarium fujikuroi</name>
    <name type="common">Bakanae and foot rot disease fungus</name>
    <name type="synonym">Gibberella fujikuroi</name>
    <dbReference type="NCBI Taxonomy" id="5127"/>
    <lineage>
        <taxon>Eukaryota</taxon>
        <taxon>Fungi</taxon>
        <taxon>Dikarya</taxon>
        <taxon>Ascomycota</taxon>
        <taxon>Pezizomycotina</taxon>
        <taxon>Sordariomycetes</taxon>
        <taxon>Hypocreomycetidae</taxon>
        <taxon>Hypocreales</taxon>
        <taxon>Nectriaceae</taxon>
        <taxon>Fusarium</taxon>
        <taxon>Fusarium fujikuroi species complex</taxon>
    </lineage>
</organism>
<dbReference type="EMBL" id="CABFJX010000398">
    <property type="protein sequence ID" value="VTT79704.1"/>
    <property type="molecule type" value="Genomic_DNA"/>
</dbReference>
<dbReference type="AlphaFoldDB" id="A0A9Q9UET0"/>
<evidence type="ECO:0000313" key="3">
    <source>
        <dbReference type="Proteomes" id="UP000760494"/>
    </source>
</evidence>
<reference evidence="2" key="1">
    <citation type="submission" date="2019-05" db="EMBL/GenBank/DDBJ databases">
        <authorList>
            <person name="Piombo E."/>
        </authorList>
    </citation>
    <scope>NUCLEOTIDE SEQUENCE</scope>
    <source>
        <strain evidence="2">C2S</strain>
    </source>
</reference>
<sequence>MVLSPLQSGSFNFVSDSFQHDTYRVGFALRLLKLFSGGVQPPQCEISSNRRKINVVAENAAGHPITPNRGRDDDPAANVTTTPNRAVDREPPTSLESTRVFLQIELNWESHVDQRPQGLTMKQRKRIS</sequence>
<evidence type="ECO:0000256" key="1">
    <source>
        <dbReference type="SAM" id="MobiDB-lite"/>
    </source>
</evidence>
<dbReference type="Proteomes" id="UP000760494">
    <property type="component" value="Unassembled WGS sequence"/>
</dbReference>
<protein>
    <submittedName>
        <fullName evidence="2">Uncharacterized protein</fullName>
    </submittedName>
</protein>
<name>A0A9Q9UET0_FUSFU</name>
<gene>
    <name evidence="2" type="ORF">C2S_11421</name>
</gene>
<comment type="caution">
    <text evidence="2">The sequence shown here is derived from an EMBL/GenBank/DDBJ whole genome shotgun (WGS) entry which is preliminary data.</text>
</comment>
<accession>A0A9Q9UET0</accession>
<proteinExistence type="predicted"/>
<feature type="region of interest" description="Disordered" evidence="1">
    <location>
        <begin position="58"/>
        <end position="94"/>
    </location>
</feature>
<evidence type="ECO:0000313" key="2">
    <source>
        <dbReference type="EMBL" id="VTT79704.1"/>
    </source>
</evidence>